<feature type="domain" description="ACT" evidence="12">
    <location>
        <begin position="197"/>
        <end position="274"/>
    </location>
</feature>
<dbReference type="InterPro" id="IPR002912">
    <property type="entry name" value="ACT_dom"/>
</dbReference>
<dbReference type="PROSITE" id="PS51171">
    <property type="entry name" value="PREPHENATE_DEHYDR_3"/>
    <property type="match status" value="1"/>
</dbReference>
<dbReference type="AlphaFoldDB" id="A0A8J3ACA4"/>
<evidence type="ECO:0000313" key="13">
    <source>
        <dbReference type="EMBL" id="GGI03439.1"/>
    </source>
</evidence>
<dbReference type="EMBL" id="BMHA01000001">
    <property type="protein sequence ID" value="GGI03439.1"/>
    <property type="molecule type" value="Genomic_DNA"/>
</dbReference>
<evidence type="ECO:0000256" key="5">
    <source>
        <dbReference type="ARBA" id="ARBA00023141"/>
    </source>
</evidence>
<keyword evidence="14" id="KW-1185">Reference proteome</keyword>
<dbReference type="Proteomes" id="UP000650511">
    <property type="component" value="Unassembled WGS sequence"/>
</dbReference>
<dbReference type="FunFam" id="3.30.70.260:FF:000012">
    <property type="entry name" value="Prephenate dehydratase"/>
    <property type="match status" value="1"/>
</dbReference>
<evidence type="ECO:0000259" key="11">
    <source>
        <dbReference type="PROSITE" id="PS51171"/>
    </source>
</evidence>
<comment type="pathway">
    <text evidence="1 10">Amino-acid biosynthesis; L-phenylalanine biosynthesis; phenylpyruvate from prephenate: step 1/1.</text>
</comment>
<dbReference type="PROSITE" id="PS51671">
    <property type="entry name" value="ACT"/>
    <property type="match status" value="1"/>
</dbReference>
<feature type="site" description="Essential for prephenate dehydratase activity" evidence="9">
    <location>
        <position position="177"/>
    </location>
</feature>
<keyword evidence="6 10" id="KW-0584">Phenylalanine biosynthesis</keyword>
<evidence type="ECO:0000256" key="7">
    <source>
        <dbReference type="ARBA" id="ARBA00023239"/>
    </source>
</evidence>
<keyword evidence="7 10" id="KW-0456">Lyase</keyword>
<evidence type="ECO:0000259" key="12">
    <source>
        <dbReference type="PROSITE" id="PS51671"/>
    </source>
</evidence>
<dbReference type="InterPro" id="IPR045865">
    <property type="entry name" value="ACT-like_dom_sf"/>
</dbReference>
<name>A0A8J3ACA4_9ACTN</name>
<reference evidence="13" key="1">
    <citation type="journal article" date="2014" name="Int. J. Syst. Evol. Microbiol.">
        <title>Complete genome sequence of Corynebacterium casei LMG S-19264T (=DSM 44701T), isolated from a smear-ripened cheese.</title>
        <authorList>
            <consortium name="US DOE Joint Genome Institute (JGI-PGF)"/>
            <person name="Walter F."/>
            <person name="Albersmeier A."/>
            <person name="Kalinowski J."/>
            <person name="Ruckert C."/>
        </authorList>
    </citation>
    <scope>NUCLEOTIDE SEQUENCE</scope>
    <source>
        <strain evidence="13">CGMCC 1.14988</strain>
    </source>
</reference>
<dbReference type="PANTHER" id="PTHR21022:SF19">
    <property type="entry name" value="PREPHENATE DEHYDRATASE-RELATED"/>
    <property type="match status" value="1"/>
</dbReference>
<evidence type="ECO:0000313" key="14">
    <source>
        <dbReference type="Proteomes" id="UP000650511"/>
    </source>
</evidence>
<dbReference type="NCBIfam" id="NF008865">
    <property type="entry name" value="PRK11898.1"/>
    <property type="match status" value="1"/>
</dbReference>
<dbReference type="SUPFAM" id="SSF53850">
    <property type="entry name" value="Periplasmic binding protein-like II"/>
    <property type="match status" value="1"/>
</dbReference>
<dbReference type="CDD" id="cd04905">
    <property type="entry name" value="ACT_CM-PDT"/>
    <property type="match status" value="1"/>
</dbReference>
<dbReference type="Gene3D" id="3.40.190.10">
    <property type="entry name" value="Periplasmic binding protein-like II"/>
    <property type="match status" value="2"/>
</dbReference>
<comment type="caution">
    <text evidence="13">The sequence shown here is derived from an EMBL/GenBank/DDBJ whole genome shotgun (WGS) entry which is preliminary data.</text>
</comment>
<keyword evidence="4 10" id="KW-0028">Amino-acid biosynthesis</keyword>
<evidence type="ECO:0000256" key="10">
    <source>
        <dbReference type="RuleBase" id="RU361254"/>
    </source>
</evidence>
<gene>
    <name evidence="10" type="primary">pheA</name>
    <name evidence="13" type="ORF">GCM10011354_04040</name>
</gene>
<dbReference type="Pfam" id="PF00800">
    <property type="entry name" value="PDT"/>
    <property type="match status" value="1"/>
</dbReference>
<evidence type="ECO:0000256" key="4">
    <source>
        <dbReference type="ARBA" id="ARBA00022605"/>
    </source>
</evidence>
<evidence type="ECO:0000256" key="2">
    <source>
        <dbReference type="ARBA" id="ARBA00013147"/>
    </source>
</evidence>
<dbReference type="Pfam" id="PF01842">
    <property type="entry name" value="ACT"/>
    <property type="match status" value="1"/>
</dbReference>
<feature type="domain" description="Prephenate dehydratase" evidence="11">
    <location>
        <begin position="4"/>
        <end position="184"/>
    </location>
</feature>
<evidence type="ECO:0000256" key="8">
    <source>
        <dbReference type="ARBA" id="ARBA00047848"/>
    </source>
</evidence>
<dbReference type="InterPro" id="IPR018528">
    <property type="entry name" value="Preph_deHydtase_CS"/>
</dbReference>
<dbReference type="PIRSF" id="PIRSF001500">
    <property type="entry name" value="Chor_mut_pdt_Ppr"/>
    <property type="match status" value="1"/>
</dbReference>
<evidence type="ECO:0000256" key="3">
    <source>
        <dbReference type="ARBA" id="ARBA00021872"/>
    </source>
</evidence>
<proteinExistence type="predicted"/>
<dbReference type="Gene3D" id="3.30.70.260">
    <property type="match status" value="1"/>
</dbReference>
<sequence>MTTAIAYLGPQGTFTESAARLVTASSDADELLPCGDVIEVLRAVEVGDAERGVVPIENTLEGSVTATLDALAFDTDLLISGELELPVALVAAAREAVSLDEVAEVHSHPVALSACRRWLSKSLGGAERLEAASTARAAATVAEVGGPRLAIVNPLAAERYGLEVVARDIADRSGNSTRFVVVGRTLPAPTGWDKTSVVVFIEENRPGALLQLLEIFAERELNLTKIESRPTKHELGEYCFFLDVEGHLADERVGDALAAVKRTHRDVKLLGSYRRSGARRTTEAERIAADDAAYRDAAGWLADWRGRIDRSATPPVDPTEVATAVRNARTGG</sequence>
<dbReference type="GO" id="GO:0004664">
    <property type="term" value="F:prephenate dehydratase activity"/>
    <property type="evidence" value="ECO:0007669"/>
    <property type="project" value="UniProtKB-UniRule"/>
</dbReference>
<dbReference type="EC" id="4.2.1.51" evidence="2 10"/>
<dbReference type="PROSITE" id="PS00858">
    <property type="entry name" value="PREPHENATE_DEHYDR_2"/>
    <property type="match status" value="1"/>
</dbReference>
<dbReference type="InterPro" id="IPR008242">
    <property type="entry name" value="Chor_mutase/pphenate_deHydtase"/>
</dbReference>
<dbReference type="SUPFAM" id="SSF55021">
    <property type="entry name" value="ACT-like"/>
    <property type="match status" value="1"/>
</dbReference>
<reference evidence="13" key="2">
    <citation type="submission" date="2020-09" db="EMBL/GenBank/DDBJ databases">
        <authorList>
            <person name="Sun Q."/>
            <person name="Zhou Y."/>
        </authorList>
    </citation>
    <scope>NUCLEOTIDE SEQUENCE</scope>
    <source>
        <strain evidence="13">CGMCC 1.14988</strain>
    </source>
</reference>
<dbReference type="GO" id="GO:0005737">
    <property type="term" value="C:cytoplasm"/>
    <property type="evidence" value="ECO:0007669"/>
    <property type="project" value="TreeGrafter"/>
</dbReference>
<evidence type="ECO:0000256" key="1">
    <source>
        <dbReference type="ARBA" id="ARBA00004741"/>
    </source>
</evidence>
<organism evidence="13 14">
    <name type="scientific">Egicoccus halophilus</name>
    <dbReference type="NCBI Taxonomy" id="1670830"/>
    <lineage>
        <taxon>Bacteria</taxon>
        <taxon>Bacillati</taxon>
        <taxon>Actinomycetota</taxon>
        <taxon>Nitriliruptoria</taxon>
        <taxon>Egicoccales</taxon>
        <taxon>Egicoccaceae</taxon>
        <taxon>Egicoccus</taxon>
    </lineage>
</organism>
<keyword evidence="5 10" id="KW-0057">Aromatic amino acid biosynthesis</keyword>
<evidence type="ECO:0000256" key="6">
    <source>
        <dbReference type="ARBA" id="ARBA00023222"/>
    </source>
</evidence>
<accession>A0A8J3ACA4</accession>
<protein>
    <recommendedName>
        <fullName evidence="3 10">Prephenate dehydratase</fullName>
        <shortName evidence="10">PDT</shortName>
        <ecNumber evidence="2 10">4.2.1.51</ecNumber>
    </recommendedName>
</protein>
<dbReference type="PANTHER" id="PTHR21022">
    <property type="entry name" value="PREPHENATE DEHYDRATASE P PROTEIN"/>
    <property type="match status" value="1"/>
</dbReference>
<dbReference type="UniPathway" id="UPA00121">
    <property type="reaction ID" value="UER00345"/>
</dbReference>
<dbReference type="InterPro" id="IPR001086">
    <property type="entry name" value="Preph_deHydtase"/>
</dbReference>
<comment type="catalytic activity">
    <reaction evidence="8 10">
        <text>prephenate + H(+) = 3-phenylpyruvate + CO2 + H2O</text>
        <dbReference type="Rhea" id="RHEA:21648"/>
        <dbReference type="ChEBI" id="CHEBI:15377"/>
        <dbReference type="ChEBI" id="CHEBI:15378"/>
        <dbReference type="ChEBI" id="CHEBI:16526"/>
        <dbReference type="ChEBI" id="CHEBI:18005"/>
        <dbReference type="ChEBI" id="CHEBI:29934"/>
        <dbReference type="EC" id="4.2.1.51"/>
    </reaction>
</comment>
<dbReference type="PROSITE" id="PS00857">
    <property type="entry name" value="PREPHENATE_DEHYDR_1"/>
    <property type="match status" value="1"/>
</dbReference>
<dbReference type="GO" id="GO:0009094">
    <property type="term" value="P:L-phenylalanine biosynthetic process"/>
    <property type="evidence" value="ECO:0007669"/>
    <property type="project" value="UniProtKB-UniPathway"/>
</dbReference>
<evidence type="ECO:0000256" key="9">
    <source>
        <dbReference type="PIRSR" id="PIRSR001500-2"/>
    </source>
</evidence>
<dbReference type="RefSeq" id="WP_165403797.1">
    <property type="nucleotide sequence ID" value="NZ_BMHA01000001.1"/>
</dbReference>